<keyword evidence="1" id="KW-0472">Membrane</keyword>
<name>A0A4P6JZL6_KTERU</name>
<accession>A0A4P6JZL6</accession>
<dbReference type="AlphaFoldDB" id="A0A4P6JZL6"/>
<sequence>MLHPRIILAIARKDAVDILHNKSTLVGLLMPVFIAVLFVIMKAIFSGQSTKLLIYDPGQAGMA</sequence>
<dbReference type="KEGG" id="kbs:EPA93_35930"/>
<gene>
    <name evidence="2" type="ORF">EPA93_35930</name>
</gene>
<dbReference type="RefSeq" id="WP_129892137.1">
    <property type="nucleotide sequence ID" value="NZ_CP035758.1"/>
</dbReference>
<proteinExistence type="predicted"/>
<keyword evidence="1" id="KW-0812">Transmembrane</keyword>
<keyword evidence="3" id="KW-1185">Reference proteome</keyword>
<organism evidence="2 3">
    <name type="scientific">Ktedonosporobacter rubrisoli</name>
    <dbReference type="NCBI Taxonomy" id="2509675"/>
    <lineage>
        <taxon>Bacteria</taxon>
        <taxon>Bacillati</taxon>
        <taxon>Chloroflexota</taxon>
        <taxon>Ktedonobacteria</taxon>
        <taxon>Ktedonobacterales</taxon>
        <taxon>Ktedonosporobacteraceae</taxon>
        <taxon>Ktedonosporobacter</taxon>
    </lineage>
</organism>
<protein>
    <submittedName>
        <fullName evidence="2">Uncharacterized protein</fullName>
    </submittedName>
</protein>
<keyword evidence="1" id="KW-1133">Transmembrane helix</keyword>
<feature type="transmembrane region" description="Helical" evidence="1">
    <location>
        <begin position="25"/>
        <end position="45"/>
    </location>
</feature>
<dbReference type="EMBL" id="CP035758">
    <property type="protein sequence ID" value="QBD81075.1"/>
    <property type="molecule type" value="Genomic_DNA"/>
</dbReference>
<evidence type="ECO:0000313" key="2">
    <source>
        <dbReference type="EMBL" id="QBD81075.1"/>
    </source>
</evidence>
<reference evidence="2 3" key="1">
    <citation type="submission" date="2019-01" db="EMBL/GenBank/DDBJ databases">
        <title>Ktedonosporobacter rubrisoli SCAWS-G2.</title>
        <authorList>
            <person name="Huang Y."/>
            <person name="Yan B."/>
        </authorList>
    </citation>
    <scope>NUCLEOTIDE SEQUENCE [LARGE SCALE GENOMIC DNA]</scope>
    <source>
        <strain evidence="2 3">SCAWS-G2</strain>
    </source>
</reference>
<evidence type="ECO:0000256" key="1">
    <source>
        <dbReference type="SAM" id="Phobius"/>
    </source>
</evidence>
<dbReference type="Proteomes" id="UP000290365">
    <property type="component" value="Chromosome"/>
</dbReference>
<evidence type="ECO:0000313" key="3">
    <source>
        <dbReference type="Proteomes" id="UP000290365"/>
    </source>
</evidence>